<evidence type="ECO:0000313" key="2">
    <source>
        <dbReference type="EMBL" id="OWF47669.1"/>
    </source>
</evidence>
<gene>
    <name evidence="2" type="ORF">KP79_PYT22679</name>
</gene>
<dbReference type="SUPFAM" id="SSF57262">
    <property type="entry name" value="Leech antihemostatic proteins"/>
    <property type="match status" value="3"/>
</dbReference>
<evidence type="ECO:0000313" key="3">
    <source>
        <dbReference type="Proteomes" id="UP000242188"/>
    </source>
</evidence>
<evidence type="ECO:0008006" key="4">
    <source>
        <dbReference type="Google" id="ProtNLM"/>
    </source>
</evidence>
<dbReference type="GO" id="GO:0004857">
    <property type="term" value="F:enzyme inhibitor activity"/>
    <property type="evidence" value="ECO:0007669"/>
    <property type="project" value="InterPro"/>
</dbReference>
<comment type="caution">
    <text evidence="2">The sequence shown here is derived from an EMBL/GenBank/DDBJ whole genome shotgun (WGS) entry which is preliminary data.</text>
</comment>
<name>A0A210QG38_MIZYE</name>
<evidence type="ECO:0000256" key="1">
    <source>
        <dbReference type="SAM" id="MobiDB-lite"/>
    </source>
</evidence>
<dbReference type="EMBL" id="NEDP02003828">
    <property type="protein sequence ID" value="OWF47669.1"/>
    <property type="molecule type" value="Genomic_DNA"/>
</dbReference>
<feature type="region of interest" description="Disordered" evidence="1">
    <location>
        <begin position="131"/>
        <end position="159"/>
    </location>
</feature>
<organism evidence="2 3">
    <name type="scientific">Mizuhopecten yessoensis</name>
    <name type="common">Japanese scallop</name>
    <name type="synonym">Patinopecten yessoensis</name>
    <dbReference type="NCBI Taxonomy" id="6573"/>
    <lineage>
        <taxon>Eukaryota</taxon>
        <taxon>Metazoa</taxon>
        <taxon>Spiralia</taxon>
        <taxon>Lophotrochozoa</taxon>
        <taxon>Mollusca</taxon>
        <taxon>Bivalvia</taxon>
        <taxon>Autobranchia</taxon>
        <taxon>Pteriomorphia</taxon>
        <taxon>Pectinida</taxon>
        <taxon>Pectinoidea</taxon>
        <taxon>Pectinidae</taxon>
        <taxon>Mizuhopecten</taxon>
    </lineage>
</organism>
<dbReference type="InterPro" id="IPR011061">
    <property type="entry name" value="Hirudin/antistatin"/>
</dbReference>
<keyword evidence="3" id="KW-1185">Reference proteome</keyword>
<proteinExistence type="predicted"/>
<sequence>MSTLNLLVFETGTKAPPTTTSGPLTILNNPCVASQHHCGLQCNYGYLKGPTNCNYCLCAPPGLVITVNTTVAPTSTTQLTSPTPTGVILPDPCVPSQSSCAMQCANGFVKGPQDCQYCLCAPSTVATTTTTSSPTSISAHAKPALSHDSHGNSSATSLPVPSTISPDVANECIIATTICQLKCASGFMTDPQHCTFCVCKDEMYNKTGIPKSDEPTILLQNPCVEQMDTCRIFCMTGYLRGPKDCQYCACRH</sequence>
<dbReference type="Gene3D" id="2.10.22.10">
    <property type="entry name" value="Antistasin, domain 1"/>
    <property type="match status" value="4"/>
</dbReference>
<dbReference type="AlphaFoldDB" id="A0A210QG38"/>
<dbReference type="Proteomes" id="UP000242188">
    <property type="component" value="Unassembled WGS sequence"/>
</dbReference>
<accession>A0A210QG38</accession>
<protein>
    <recommendedName>
        <fullName evidence="4">Antistasin-like domain-containing protein</fullName>
    </recommendedName>
</protein>
<dbReference type="OrthoDB" id="6098160at2759"/>
<reference evidence="2 3" key="1">
    <citation type="journal article" date="2017" name="Nat. Ecol. Evol.">
        <title>Scallop genome provides insights into evolution of bilaterian karyotype and development.</title>
        <authorList>
            <person name="Wang S."/>
            <person name="Zhang J."/>
            <person name="Jiao W."/>
            <person name="Li J."/>
            <person name="Xun X."/>
            <person name="Sun Y."/>
            <person name="Guo X."/>
            <person name="Huan P."/>
            <person name="Dong B."/>
            <person name="Zhang L."/>
            <person name="Hu X."/>
            <person name="Sun X."/>
            <person name="Wang J."/>
            <person name="Zhao C."/>
            <person name="Wang Y."/>
            <person name="Wang D."/>
            <person name="Huang X."/>
            <person name="Wang R."/>
            <person name="Lv J."/>
            <person name="Li Y."/>
            <person name="Zhang Z."/>
            <person name="Liu B."/>
            <person name="Lu W."/>
            <person name="Hui Y."/>
            <person name="Liang J."/>
            <person name="Zhou Z."/>
            <person name="Hou R."/>
            <person name="Li X."/>
            <person name="Liu Y."/>
            <person name="Li H."/>
            <person name="Ning X."/>
            <person name="Lin Y."/>
            <person name="Zhao L."/>
            <person name="Xing Q."/>
            <person name="Dou J."/>
            <person name="Li Y."/>
            <person name="Mao J."/>
            <person name="Guo H."/>
            <person name="Dou H."/>
            <person name="Li T."/>
            <person name="Mu C."/>
            <person name="Jiang W."/>
            <person name="Fu Q."/>
            <person name="Fu X."/>
            <person name="Miao Y."/>
            <person name="Liu J."/>
            <person name="Yu Q."/>
            <person name="Li R."/>
            <person name="Liao H."/>
            <person name="Li X."/>
            <person name="Kong Y."/>
            <person name="Jiang Z."/>
            <person name="Chourrout D."/>
            <person name="Li R."/>
            <person name="Bao Z."/>
        </authorList>
    </citation>
    <scope>NUCLEOTIDE SEQUENCE [LARGE SCALE GENOMIC DNA]</scope>
    <source>
        <strain evidence="2 3">PY_sf001</strain>
    </source>
</reference>